<dbReference type="PANTHER" id="PTHR47667:SF1">
    <property type="entry name" value="REGULATOR OF TY1 TRANSPOSITION PROTEIN 107"/>
    <property type="match status" value="1"/>
</dbReference>
<evidence type="ECO:0000313" key="3">
    <source>
        <dbReference type="Proteomes" id="UP001215598"/>
    </source>
</evidence>
<proteinExistence type="predicted"/>
<dbReference type="Gene3D" id="3.80.10.10">
    <property type="entry name" value="Ribonuclease Inhibitor"/>
    <property type="match status" value="1"/>
</dbReference>
<dbReference type="InterPro" id="IPR032675">
    <property type="entry name" value="LRR_dom_sf"/>
</dbReference>
<organism evidence="2 3">
    <name type="scientific">Mycena metata</name>
    <dbReference type="NCBI Taxonomy" id="1033252"/>
    <lineage>
        <taxon>Eukaryota</taxon>
        <taxon>Fungi</taxon>
        <taxon>Dikarya</taxon>
        <taxon>Basidiomycota</taxon>
        <taxon>Agaricomycotina</taxon>
        <taxon>Agaricomycetes</taxon>
        <taxon>Agaricomycetidae</taxon>
        <taxon>Agaricales</taxon>
        <taxon>Marasmiineae</taxon>
        <taxon>Mycenaceae</taxon>
        <taxon>Mycena</taxon>
    </lineage>
</organism>
<evidence type="ECO:0000313" key="2">
    <source>
        <dbReference type="EMBL" id="KAJ7719300.1"/>
    </source>
</evidence>
<accession>A0AAD7MJK2</accession>
<keyword evidence="3" id="KW-1185">Reference proteome</keyword>
<reference evidence="2" key="1">
    <citation type="submission" date="2023-03" db="EMBL/GenBank/DDBJ databases">
        <title>Massive genome expansion in bonnet fungi (Mycena s.s.) driven by repeated elements and novel gene families across ecological guilds.</title>
        <authorList>
            <consortium name="Lawrence Berkeley National Laboratory"/>
            <person name="Harder C.B."/>
            <person name="Miyauchi S."/>
            <person name="Viragh M."/>
            <person name="Kuo A."/>
            <person name="Thoen E."/>
            <person name="Andreopoulos B."/>
            <person name="Lu D."/>
            <person name="Skrede I."/>
            <person name="Drula E."/>
            <person name="Henrissat B."/>
            <person name="Morin E."/>
            <person name="Kohler A."/>
            <person name="Barry K."/>
            <person name="LaButti K."/>
            <person name="Morin E."/>
            <person name="Salamov A."/>
            <person name="Lipzen A."/>
            <person name="Mereny Z."/>
            <person name="Hegedus B."/>
            <person name="Baldrian P."/>
            <person name="Stursova M."/>
            <person name="Weitz H."/>
            <person name="Taylor A."/>
            <person name="Grigoriev I.V."/>
            <person name="Nagy L.G."/>
            <person name="Martin F."/>
            <person name="Kauserud H."/>
        </authorList>
    </citation>
    <scope>NUCLEOTIDE SEQUENCE</scope>
    <source>
        <strain evidence="2">CBHHK182m</strain>
    </source>
</reference>
<dbReference type="PANTHER" id="PTHR47667">
    <property type="entry name" value="REGULATOR OF TY1 TRANSPOSITION PROTEIN 107"/>
    <property type="match status" value="1"/>
</dbReference>
<dbReference type="SMART" id="SM00292">
    <property type="entry name" value="BRCT"/>
    <property type="match status" value="2"/>
</dbReference>
<dbReference type="Proteomes" id="UP001215598">
    <property type="component" value="Unassembled WGS sequence"/>
</dbReference>
<name>A0AAD7MJK2_9AGAR</name>
<dbReference type="InterPro" id="IPR053036">
    <property type="entry name" value="CellCycle_DNARepair_Reg"/>
</dbReference>
<dbReference type="SUPFAM" id="SSF52113">
    <property type="entry name" value="BRCT domain"/>
    <property type="match status" value="2"/>
</dbReference>
<dbReference type="InterPro" id="IPR001810">
    <property type="entry name" value="F-box_dom"/>
</dbReference>
<dbReference type="Pfam" id="PF12937">
    <property type="entry name" value="F-box-like"/>
    <property type="match status" value="1"/>
</dbReference>
<dbReference type="InterPro" id="IPR001357">
    <property type="entry name" value="BRCT_dom"/>
</dbReference>
<feature type="domain" description="BRCT" evidence="1">
    <location>
        <begin position="92"/>
        <end position="179"/>
    </location>
</feature>
<comment type="caution">
    <text evidence="2">The sequence shown here is derived from an EMBL/GenBank/DDBJ whole genome shotgun (WGS) entry which is preliminary data.</text>
</comment>
<dbReference type="AlphaFoldDB" id="A0AAD7MJK2"/>
<evidence type="ECO:0000259" key="1">
    <source>
        <dbReference type="PROSITE" id="PS50172"/>
    </source>
</evidence>
<dbReference type="SUPFAM" id="SSF52047">
    <property type="entry name" value="RNI-like"/>
    <property type="match status" value="1"/>
</dbReference>
<dbReference type="InterPro" id="IPR036420">
    <property type="entry name" value="BRCT_dom_sf"/>
</dbReference>
<dbReference type="EMBL" id="JARKIB010000254">
    <property type="protein sequence ID" value="KAJ7719300.1"/>
    <property type="molecule type" value="Genomic_DNA"/>
</dbReference>
<dbReference type="Gene3D" id="1.20.1280.50">
    <property type="match status" value="1"/>
</dbReference>
<sequence>MPPKPPQMFQGVKFFVGTCAPEGKIATRVLHNHGGKQVASVPEATRIVSDARHFERYQDLEAFCNADIVTPEWVYASVKSGSKRPSQYYSPNPTKFFSSVVLSAVGPSAAVNADAIRGLLTHYGGQWLTVPTSEVTHVIAETTTADFDCEGIRPVVVSLGWFTDSVIQKCILPTAGYTLPRPQAQPTKSVGAVARILRGFCRAVRRKAISSDDQAPSTDKTTGSEARRFCNALLLALDDEKKCGSTPVLPFEILSEIFLTVRDVVLTESPSPSKLLPISQVCVHWRGVAHNTATLWTQINLNFHSKGHFRRILQLIEEWAERSRPYPLSISVRSCWPRPHNPIIDFILAHAARIRELSLQLPATHFHPFLELNAKKFPLLKTLTLSIIPKAEATYDATSGISRFEYFRENTALSDIPDEGMLWANMADKIKLFKGMPRLRSFTLGATACQGVDPQRVLPLPWRSLTCIDLAFVALDVYDVASLLPLWVNVEKLSFATDASAGAFMPTIKRLWFPQLTELSWNGLGADAVSIFEPMVVPRLRKVTLRGACGVALRQLHHHSKFTTLESLVLDYVHLELTTFSQFLRSMPSLVTLELRGSLAVSDKLLEFLTFDAKKPVLPRLEALVLCDETQLFSAKTMLSMVESRWRLTPLTKLQIAASVQRDDVRGERQRIGRERVIKFVEEGLDLSYECF</sequence>
<gene>
    <name evidence="2" type="ORF">B0H16DRAFT_1607057</name>
</gene>
<dbReference type="Gene3D" id="3.40.50.10190">
    <property type="entry name" value="BRCT domain"/>
    <property type="match status" value="2"/>
</dbReference>
<dbReference type="PROSITE" id="PS50172">
    <property type="entry name" value="BRCT"/>
    <property type="match status" value="2"/>
</dbReference>
<protein>
    <recommendedName>
        <fullName evidence="1">BRCT domain-containing protein</fullName>
    </recommendedName>
</protein>
<feature type="domain" description="BRCT" evidence="1">
    <location>
        <begin position="4"/>
        <end position="91"/>
    </location>
</feature>